<feature type="domain" description="Outer membrane protein beta-barrel" evidence="3">
    <location>
        <begin position="8"/>
        <end position="188"/>
    </location>
</feature>
<organism evidence="4 5">
    <name type="scientific">Vreelandella halophila</name>
    <dbReference type="NCBI Taxonomy" id="86177"/>
    <lineage>
        <taxon>Bacteria</taxon>
        <taxon>Pseudomonadati</taxon>
        <taxon>Pseudomonadota</taxon>
        <taxon>Gammaproteobacteria</taxon>
        <taxon>Oceanospirillales</taxon>
        <taxon>Halomonadaceae</taxon>
        <taxon>Vreelandella</taxon>
    </lineage>
</organism>
<dbReference type="InterPro" id="IPR027385">
    <property type="entry name" value="Beta-barrel_OMP"/>
</dbReference>
<keyword evidence="1 2" id="KW-0732">Signal</keyword>
<accession>A0A9X4Y8I3</accession>
<dbReference type="SUPFAM" id="SSF56925">
    <property type="entry name" value="OMPA-like"/>
    <property type="match status" value="1"/>
</dbReference>
<dbReference type="Gene3D" id="2.40.160.20">
    <property type="match status" value="1"/>
</dbReference>
<dbReference type="AlphaFoldDB" id="A0A9X4Y8I3"/>
<name>A0A9X4Y8I3_9GAMM</name>
<dbReference type="InterPro" id="IPR011250">
    <property type="entry name" value="OMP/PagP_B-barrel"/>
</dbReference>
<evidence type="ECO:0000313" key="5">
    <source>
        <dbReference type="Proteomes" id="UP000460751"/>
    </source>
</evidence>
<dbReference type="EMBL" id="WMEX01000001">
    <property type="protein sequence ID" value="MYL25314.1"/>
    <property type="molecule type" value="Genomic_DNA"/>
</dbReference>
<evidence type="ECO:0000256" key="2">
    <source>
        <dbReference type="SAM" id="SignalP"/>
    </source>
</evidence>
<feature type="chain" id="PRO_5040804575" evidence="2">
    <location>
        <begin position="22"/>
        <end position="188"/>
    </location>
</feature>
<dbReference type="Pfam" id="PF13505">
    <property type="entry name" value="OMP_b-brl"/>
    <property type="match status" value="1"/>
</dbReference>
<sequence length="188" mass="20097">MNRLLPAVALLATAVPFQANASGDYEYPYSGIGGGMASLADACDNLGSDCDDGTTAFRVYSGARLLSNFGVEVGYTRSQDFELNDTTDTELSLHGLDVTGLVHLPLGNRMDVFAKAGGFFWDSELDIATATVDNTGISLRTGVGAQVGITEHLYIRADYDYVPNVDYSDGALDEDDLSLITGSIQYHF</sequence>
<dbReference type="OrthoDB" id="7620169at2"/>
<evidence type="ECO:0000313" key="4">
    <source>
        <dbReference type="EMBL" id="MYL25314.1"/>
    </source>
</evidence>
<gene>
    <name evidence="4" type="ORF">GLW01_00750</name>
</gene>
<protein>
    <submittedName>
        <fullName evidence="4">Outer membrane beta-barrel protein</fullName>
    </submittedName>
</protein>
<feature type="signal peptide" evidence="2">
    <location>
        <begin position="1"/>
        <end position="21"/>
    </location>
</feature>
<evidence type="ECO:0000256" key="1">
    <source>
        <dbReference type="ARBA" id="ARBA00022729"/>
    </source>
</evidence>
<dbReference type="Proteomes" id="UP000460751">
    <property type="component" value="Unassembled WGS sequence"/>
</dbReference>
<dbReference type="RefSeq" id="WP_160897799.1">
    <property type="nucleotide sequence ID" value="NZ_WMEX01000001.1"/>
</dbReference>
<comment type="caution">
    <text evidence="4">The sequence shown here is derived from an EMBL/GenBank/DDBJ whole genome shotgun (WGS) entry which is preliminary data.</text>
</comment>
<evidence type="ECO:0000259" key="3">
    <source>
        <dbReference type="Pfam" id="PF13505"/>
    </source>
</evidence>
<reference evidence="4 5" key="1">
    <citation type="submission" date="2019-11" db="EMBL/GenBank/DDBJ databases">
        <title>Genome sequences of 17 halophilic strains isolated from different environments.</title>
        <authorList>
            <person name="Furrow R.E."/>
        </authorList>
    </citation>
    <scope>NUCLEOTIDE SEQUENCE [LARGE SCALE GENOMIC DNA]</scope>
    <source>
        <strain evidence="4 5">22507_15_FS</strain>
    </source>
</reference>
<proteinExistence type="predicted"/>
<keyword evidence="5" id="KW-1185">Reference proteome</keyword>